<dbReference type="CDD" id="cd00130">
    <property type="entry name" value="PAS"/>
    <property type="match status" value="2"/>
</dbReference>
<dbReference type="Pfam" id="PF00989">
    <property type="entry name" value="PAS"/>
    <property type="match status" value="1"/>
</dbReference>
<evidence type="ECO:0000313" key="4">
    <source>
        <dbReference type="EMBL" id="SIR78315.1"/>
    </source>
</evidence>
<dbReference type="PANTHER" id="PTHR44757">
    <property type="entry name" value="DIGUANYLATE CYCLASE DGCP"/>
    <property type="match status" value="1"/>
</dbReference>
<dbReference type="InterPro" id="IPR001633">
    <property type="entry name" value="EAL_dom"/>
</dbReference>
<feature type="domain" description="GGDEF" evidence="3">
    <location>
        <begin position="418"/>
        <end position="553"/>
    </location>
</feature>
<dbReference type="AlphaFoldDB" id="A0A1N7DRJ8"/>
<dbReference type="SMART" id="SM00091">
    <property type="entry name" value="PAS"/>
    <property type="match status" value="3"/>
</dbReference>
<dbReference type="GO" id="GO:0006355">
    <property type="term" value="P:regulation of DNA-templated transcription"/>
    <property type="evidence" value="ECO:0007669"/>
    <property type="project" value="InterPro"/>
</dbReference>
<evidence type="ECO:0000313" key="5">
    <source>
        <dbReference type="Proteomes" id="UP000186218"/>
    </source>
</evidence>
<reference evidence="4 5" key="1">
    <citation type="submission" date="2017-01" db="EMBL/GenBank/DDBJ databases">
        <authorList>
            <person name="Mah S.A."/>
            <person name="Swanson W.J."/>
            <person name="Moy G.W."/>
            <person name="Vacquier V.D."/>
        </authorList>
    </citation>
    <scope>NUCLEOTIDE SEQUENCE [LARGE SCALE GENOMIC DNA]</scope>
    <source>
        <strain evidence="4 5">CPCC 203464</strain>
    </source>
</reference>
<dbReference type="OrthoDB" id="23692at2"/>
<dbReference type="STRING" id="1344003.SAMN05445060_0837"/>
<dbReference type="PROSITE" id="PS50112">
    <property type="entry name" value="PAS"/>
    <property type="match status" value="2"/>
</dbReference>
<dbReference type="Pfam" id="PF00990">
    <property type="entry name" value="GGDEF"/>
    <property type="match status" value="1"/>
</dbReference>
<evidence type="ECO:0000259" key="3">
    <source>
        <dbReference type="PROSITE" id="PS50887"/>
    </source>
</evidence>
<dbReference type="EMBL" id="FTNT01000002">
    <property type="protein sequence ID" value="SIR78315.1"/>
    <property type="molecule type" value="Genomic_DNA"/>
</dbReference>
<dbReference type="SUPFAM" id="SSF55785">
    <property type="entry name" value="PYP-like sensor domain (PAS domain)"/>
    <property type="match status" value="3"/>
</dbReference>
<protein>
    <submittedName>
        <fullName evidence="4">PAS domain S-box-containing protein/diguanylate cyclase (GGDEF) domain-containing protein</fullName>
    </submittedName>
</protein>
<dbReference type="PROSITE" id="PS50883">
    <property type="entry name" value="EAL"/>
    <property type="match status" value="1"/>
</dbReference>
<dbReference type="SMART" id="SM00267">
    <property type="entry name" value="GGDEF"/>
    <property type="match status" value="1"/>
</dbReference>
<dbReference type="PROSITE" id="PS50887">
    <property type="entry name" value="GGDEF"/>
    <property type="match status" value="1"/>
</dbReference>
<dbReference type="CDD" id="cd01949">
    <property type="entry name" value="GGDEF"/>
    <property type="match status" value="1"/>
</dbReference>
<dbReference type="InterPro" id="IPR035919">
    <property type="entry name" value="EAL_sf"/>
</dbReference>
<accession>A0A1N7DRJ8</accession>
<name>A0A1N7DRJ8_9NOCA</name>
<gene>
    <name evidence="4" type="ORF">SAMN05445060_0837</name>
</gene>
<dbReference type="Proteomes" id="UP000186218">
    <property type="component" value="Unassembled WGS sequence"/>
</dbReference>
<dbReference type="RefSeq" id="WP_076476824.1">
    <property type="nucleotide sequence ID" value="NZ_FTNT01000002.1"/>
</dbReference>
<evidence type="ECO:0000259" key="1">
    <source>
        <dbReference type="PROSITE" id="PS50112"/>
    </source>
</evidence>
<dbReference type="InterPro" id="IPR000014">
    <property type="entry name" value="PAS"/>
</dbReference>
<keyword evidence="5" id="KW-1185">Reference proteome</keyword>
<dbReference type="NCBIfam" id="TIGR00229">
    <property type="entry name" value="sensory_box"/>
    <property type="match status" value="1"/>
</dbReference>
<feature type="domain" description="PAS" evidence="1">
    <location>
        <begin position="153"/>
        <end position="200"/>
    </location>
</feature>
<dbReference type="Pfam" id="PF00563">
    <property type="entry name" value="EAL"/>
    <property type="match status" value="1"/>
</dbReference>
<dbReference type="CDD" id="cd01948">
    <property type="entry name" value="EAL"/>
    <property type="match status" value="1"/>
</dbReference>
<feature type="domain" description="PAS" evidence="1">
    <location>
        <begin position="26"/>
        <end position="99"/>
    </location>
</feature>
<dbReference type="Gene3D" id="3.30.70.270">
    <property type="match status" value="1"/>
</dbReference>
<dbReference type="SUPFAM" id="SSF141868">
    <property type="entry name" value="EAL domain-like"/>
    <property type="match status" value="1"/>
</dbReference>
<dbReference type="Gene3D" id="3.20.20.450">
    <property type="entry name" value="EAL domain"/>
    <property type="match status" value="1"/>
</dbReference>
<feature type="domain" description="EAL" evidence="2">
    <location>
        <begin position="562"/>
        <end position="813"/>
    </location>
</feature>
<dbReference type="SMART" id="SM00052">
    <property type="entry name" value="EAL"/>
    <property type="match status" value="1"/>
</dbReference>
<dbReference type="InterPro" id="IPR000160">
    <property type="entry name" value="GGDEF_dom"/>
</dbReference>
<proteinExistence type="predicted"/>
<dbReference type="InterPro" id="IPR013767">
    <property type="entry name" value="PAS_fold"/>
</dbReference>
<dbReference type="SUPFAM" id="SSF55073">
    <property type="entry name" value="Nucleotide cyclase"/>
    <property type="match status" value="1"/>
</dbReference>
<dbReference type="Pfam" id="PF13426">
    <property type="entry name" value="PAS_9"/>
    <property type="match status" value="1"/>
</dbReference>
<organism evidence="4 5">
    <name type="scientific">Williamsia sterculiae</name>
    <dbReference type="NCBI Taxonomy" id="1344003"/>
    <lineage>
        <taxon>Bacteria</taxon>
        <taxon>Bacillati</taxon>
        <taxon>Actinomycetota</taxon>
        <taxon>Actinomycetes</taxon>
        <taxon>Mycobacteriales</taxon>
        <taxon>Nocardiaceae</taxon>
        <taxon>Williamsia</taxon>
    </lineage>
</organism>
<dbReference type="Pfam" id="PF13188">
    <property type="entry name" value="PAS_8"/>
    <property type="match status" value="1"/>
</dbReference>
<dbReference type="InterPro" id="IPR052155">
    <property type="entry name" value="Biofilm_reg_signaling"/>
</dbReference>
<dbReference type="PANTHER" id="PTHR44757:SF2">
    <property type="entry name" value="BIOFILM ARCHITECTURE MAINTENANCE PROTEIN MBAA"/>
    <property type="match status" value="1"/>
</dbReference>
<evidence type="ECO:0000259" key="2">
    <source>
        <dbReference type="PROSITE" id="PS50883"/>
    </source>
</evidence>
<dbReference type="InterPro" id="IPR035965">
    <property type="entry name" value="PAS-like_dom_sf"/>
</dbReference>
<dbReference type="Gene3D" id="3.30.450.20">
    <property type="entry name" value="PAS domain"/>
    <property type="match status" value="3"/>
</dbReference>
<sequence length="813" mass="87336">MGDDRRAPYTGTDVPPVAPEADAAALAERYRLLLEFSLDAIAIHQMGTIVYVNAAAVRFAGVADQASLVGRKIVDFVHPDSLPAMTERLATLGRAVNASIGPHEVTMLDGHGVAIDMDVTSVRTVWDGRPAHQVILRDLAPQKAAAVLHQAALVDHVSDAVIGVNSGNVIRVWNSAAHRMYGIASADAIGRPITEVVGADTDADAVIALGGTLDTVHHRADGTPLTVRLAATEMPDGYLLVAKKDTSQRPLYERLGTILASLQEAVVLIADSGTIELANPAALRILDLPPSSVPGVDIRSLSLRFRTAGRLDEGVDDTATDVRPILEALAKGGGFSDRTVSLRRGGGTTAWLSCSCQVADLDGPSAAAIVSFVDITERHLTAARHEWDATHDALTGLINRAGILAHLDALLGSDTSEGRSAVYFLDLDNFKIVNDSLGHSVGDVMLQIVGDRLRRSVPEGGVVGRLGGDEFVVVAPLPDVEPQAIDDEVRRLHDALTPPIEVAGRAERISASIGVAAVEPDDIRSSVDLLRDADIALLQAKSSDRISYARFTVELRQHLQRRQILEQDMRAALADNSDELQLAYQPIYDLSTMRPVAAEVLIRWQHRTLGAVSPAEFIPLSEQTDLVDRVGEFVMRNALTDLVRDDWMYGLLCVNVSRRELSDTAVLTRILDLLDTTGFPADRLCIEVTESAVTDAPTTTRTVLNTLREHGIKIAIDDFGIGSSSLNQLYRLPLDIIKVAQPFVADLGESDHARAIMSGIVGMAHATGLTVIAEGVETTDQLATVVDLGCDQAQGYYFCRPSPIETLTEIYRG</sequence>
<dbReference type="InterPro" id="IPR029787">
    <property type="entry name" value="Nucleotide_cyclase"/>
</dbReference>
<dbReference type="NCBIfam" id="TIGR00254">
    <property type="entry name" value="GGDEF"/>
    <property type="match status" value="1"/>
</dbReference>
<dbReference type="InterPro" id="IPR043128">
    <property type="entry name" value="Rev_trsase/Diguanyl_cyclase"/>
</dbReference>